<dbReference type="KEGG" id="hav:AT03_07865"/>
<feature type="transmembrane region" description="Helical" evidence="7">
    <location>
        <begin position="253"/>
        <end position="273"/>
    </location>
</feature>
<name>A0A097R0R4_HAFAL</name>
<accession>A0A097R0R4</accession>
<dbReference type="PANTHER" id="PTHR23511">
    <property type="entry name" value="SYNAPTIC VESICLE GLYCOPROTEIN 2"/>
    <property type="match status" value="1"/>
</dbReference>
<keyword evidence="5 7" id="KW-1133">Transmembrane helix</keyword>
<dbReference type="EMBL" id="CP009706">
    <property type="protein sequence ID" value="AIU72312.1"/>
    <property type="molecule type" value="Genomic_DNA"/>
</dbReference>
<feature type="transmembrane region" description="Helical" evidence="7">
    <location>
        <begin position="57"/>
        <end position="77"/>
    </location>
</feature>
<feature type="transmembrane region" description="Helical" evidence="7">
    <location>
        <begin position="341"/>
        <end position="362"/>
    </location>
</feature>
<dbReference type="PATRIC" id="fig|1453496.5.peg.1567"/>
<dbReference type="Gene3D" id="1.20.1250.20">
    <property type="entry name" value="MFS general substrate transporter like domains"/>
    <property type="match status" value="1"/>
</dbReference>
<dbReference type="PANTHER" id="PTHR23511:SF34">
    <property type="entry name" value="SYNAPTIC VESICLE GLYCOPROTEIN 2"/>
    <property type="match status" value="1"/>
</dbReference>
<keyword evidence="4 7" id="KW-0812">Transmembrane</keyword>
<organism evidence="9 10">
    <name type="scientific">Hafnia alvei FB1</name>
    <dbReference type="NCBI Taxonomy" id="1453496"/>
    <lineage>
        <taxon>Bacteria</taxon>
        <taxon>Pseudomonadati</taxon>
        <taxon>Pseudomonadota</taxon>
        <taxon>Gammaproteobacteria</taxon>
        <taxon>Enterobacterales</taxon>
        <taxon>Hafniaceae</taxon>
        <taxon>Hafnia</taxon>
    </lineage>
</organism>
<protein>
    <submittedName>
        <fullName evidence="9">Major facilitator transporter</fullName>
    </submittedName>
</protein>
<feature type="transmembrane region" description="Helical" evidence="7">
    <location>
        <begin position="315"/>
        <end position="335"/>
    </location>
</feature>
<dbReference type="eggNOG" id="COG0477">
    <property type="taxonomic scope" value="Bacteria"/>
</dbReference>
<evidence type="ECO:0000256" key="7">
    <source>
        <dbReference type="SAM" id="Phobius"/>
    </source>
</evidence>
<feature type="transmembrane region" description="Helical" evidence="7">
    <location>
        <begin position="143"/>
        <end position="165"/>
    </location>
</feature>
<feature type="transmembrane region" description="Helical" evidence="7">
    <location>
        <begin position="285"/>
        <end position="306"/>
    </location>
</feature>
<dbReference type="AlphaFoldDB" id="A0A097R0R4"/>
<keyword evidence="6 7" id="KW-0472">Membrane</keyword>
<comment type="similarity">
    <text evidence="2">Belongs to the major facilitator superfamily. Sugar transporter (TC 2.A.1.1) family.</text>
</comment>
<evidence type="ECO:0000313" key="9">
    <source>
        <dbReference type="EMBL" id="AIU72312.1"/>
    </source>
</evidence>
<dbReference type="GO" id="GO:0022857">
    <property type="term" value="F:transmembrane transporter activity"/>
    <property type="evidence" value="ECO:0007669"/>
    <property type="project" value="InterPro"/>
</dbReference>
<dbReference type="PROSITE" id="PS50850">
    <property type="entry name" value="MFS"/>
    <property type="match status" value="1"/>
</dbReference>
<evidence type="ECO:0000256" key="5">
    <source>
        <dbReference type="ARBA" id="ARBA00022989"/>
    </source>
</evidence>
<dbReference type="InterPro" id="IPR036259">
    <property type="entry name" value="MFS_trans_sf"/>
</dbReference>
<feature type="transmembrane region" description="Helical" evidence="7">
    <location>
        <begin position="177"/>
        <end position="198"/>
    </location>
</feature>
<feature type="transmembrane region" description="Helical" evidence="7">
    <location>
        <begin position="113"/>
        <end position="131"/>
    </location>
</feature>
<dbReference type="GO" id="GO:0005886">
    <property type="term" value="C:plasma membrane"/>
    <property type="evidence" value="ECO:0007669"/>
    <property type="project" value="TreeGrafter"/>
</dbReference>
<evidence type="ECO:0000256" key="3">
    <source>
        <dbReference type="ARBA" id="ARBA00022448"/>
    </source>
</evidence>
<feature type="transmembrane region" description="Helical" evidence="7">
    <location>
        <begin position="89"/>
        <end position="107"/>
    </location>
</feature>
<dbReference type="SUPFAM" id="SSF103473">
    <property type="entry name" value="MFS general substrate transporter"/>
    <property type="match status" value="1"/>
</dbReference>
<sequence>MLQQRPQQVRMDDVPLSRFHFRMAGLTFGAHLTDGYVLGVIGFALVQIKPQMGLSTIWEGLIGSSALFGLFIGSLTLGWLSDHIGRQKIFTLSFVLITLASFLQFFATSPEQLFWLRVLVGIGLGGDYAVGHTMLAEFAPRKYRGVLLGAFSVIWTIGYVLASLMGHWFTDSGPDTWRWLLGSASIPALCIMLLRWGTPESPRWLMRKGRIEEAHQVVRLYLGRNVILNDEIPVETSHHIRTLFSARYWRRTVFNSLFFVCLVIPYFAIYTYLPSMLILLNIDAGFATDMLLHGLLIVGALLGLVLTQYCSRRRFLIGAFMVLVFCLVVLAFTPYQQVGMLLGLFGMFTLTISAVSNLVGVFPAESFPTDIRSLGVGFVTSMSRLGSAIGTGLLPLSVLELGIRTTTLILALILLLGAWVSLLWAPETKGVTLVCASQVKKKEPHAVLTPSEPL</sequence>
<proteinExistence type="inferred from homology"/>
<dbReference type="CDD" id="cd17316">
    <property type="entry name" value="MFS_SV2_like"/>
    <property type="match status" value="1"/>
</dbReference>
<evidence type="ECO:0000256" key="6">
    <source>
        <dbReference type="ARBA" id="ARBA00023136"/>
    </source>
</evidence>
<dbReference type="InterPro" id="IPR005828">
    <property type="entry name" value="MFS_sugar_transport-like"/>
</dbReference>
<dbReference type="RefSeq" id="WP_025800886.1">
    <property type="nucleotide sequence ID" value="NZ_CP009706.1"/>
</dbReference>
<dbReference type="Proteomes" id="UP000029986">
    <property type="component" value="Chromosome"/>
</dbReference>
<feature type="transmembrane region" description="Helical" evidence="7">
    <location>
        <begin position="374"/>
        <end position="394"/>
    </location>
</feature>
<evidence type="ECO:0000259" key="8">
    <source>
        <dbReference type="PROSITE" id="PS50850"/>
    </source>
</evidence>
<comment type="subcellular location">
    <subcellularLocation>
        <location evidence="1">Membrane</location>
        <topology evidence="1">Multi-pass membrane protein</topology>
    </subcellularLocation>
</comment>
<feature type="domain" description="Major facilitator superfamily (MFS) profile" evidence="8">
    <location>
        <begin position="23"/>
        <end position="429"/>
    </location>
</feature>
<evidence type="ECO:0000313" key="10">
    <source>
        <dbReference type="Proteomes" id="UP000029986"/>
    </source>
</evidence>
<dbReference type="Pfam" id="PF00083">
    <property type="entry name" value="Sugar_tr"/>
    <property type="match status" value="1"/>
</dbReference>
<gene>
    <name evidence="9" type="ORF">AT03_07865</name>
</gene>
<feature type="transmembrane region" description="Helical" evidence="7">
    <location>
        <begin position="406"/>
        <end position="425"/>
    </location>
</feature>
<reference evidence="9 10" key="1">
    <citation type="journal article" date="2014" name="Gut Pathog.">
        <title>Gene clusters of Hafnia alvei strain FB1 important in survival and pathogenesis: a draft genome perspective.</title>
        <authorList>
            <person name="Tan J.Y."/>
            <person name="Yin W.F."/>
            <person name="Chan K.G."/>
        </authorList>
    </citation>
    <scope>NUCLEOTIDE SEQUENCE [LARGE SCALE GENOMIC DNA]</scope>
    <source>
        <strain evidence="9 10">FB1</strain>
    </source>
</reference>
<dbReference type="InterPro" id="IPR020846">
    <property type="entry name" value="MFS_dom"/>
</dbReference>
<feature type="transmembrane region" description="Helical" evidence="7">
    <location>
        <begin position="21"/>
        <end position="45"/>
    </location>
</feature>
<dbReference type="HOGENOM" id="CLU_001265_46_6_6"/>
<keyword evidence="10" id="KW-1185">Reference proteome</keyword>
<keyword evidence="3" id="KW-0813">Transport</keyword>
<evidence type="ECO:0000256" key="2">
    <source>
        <dbReference type="ARBA" id="ARBA00010992"/>
    </source>
</evidence>
<evidence type="ECO:0000256" key="4">
    <source>
        <dbReference type="ARBA" id="ARBA00022692"/>
    </source>
</evidence>
<evidence type="ECO:0000256" key="1">
    <source>
        <dbReference type="ARBA" id="ARBA00004141"/>
    </source>
</evidence>